<evidence type="ECO:0000313" key="14">
    <source>
        <dbReference type="EMBL" id="WPA98165.1"/>
    </source>
</evidence>
<dbReference type="InterPro" id="IPR051750">
    <property type="entry name" value="Trans-sulfuration_enzymes"/>
</dbReference>
<name>A0A2G5I0C6_CERBT</name>
<dbReference type="OrthoDB" id="10047078at2759"/>
<comment type="pathway">
    <text evidence="8">Amino-acid biosynthesis; L-methionine biosynthesis via de novo pathway; L-cystathionine from O-succinyl-L-homoserine: step 1/1.</text>
</comment>
<evidence type="ECO:0000256" key="12">
    <source>
        <dbReference type="SAM" id="MobiDB-lite"/>
    </source>
</evidence>
<evidence type="ECO:0000256" key="5">
    <source>
        <dbReference type="ARBA" id="ARBA00023167"/>
    </source>
</evidence>
<sequence length="622" mass="68874">MAAAAIGSTVALPFNDNLGNTIPPDTPHAVSVSLPTWKSNVGYEEGEAWVVDKMQCGYPRFFIHKSIQKFARSIVAAHGDVDTEYAMLMPSTRCAIRCKDFIKRQSPGADCSTIRSVDFVPTPEHVAAHTTKILPRVSAVIYPQTLWPAAKAFWQHSGEGISSRRAEFCQRAFDEGYLVDQSSLTRQPQRMSKGPRRYQQNTSVDLGNPTNGQTTPPKTPPRSNGDTAHTNGEDISNSAEFVETRFGRNLSNELAAQAKLAIRKRIAGSLIADVELHEALERSPNQATERTRDVPGFSVDDVYLFGTGMNAIFTAHRSLLLARGPAKSIMFGFPYVDTLKVLEKFGPGAQFYGHADANDLDDLQRRLENGERFLSLFCEFPANPLLKTPDLLRLRSLADQYEFAIVVDETIGNFLNVHVLPHADIVVSSLTKVFSGDSNVMGGAMILNPRSKWYNALKAVLGTEYEDNQFEEDSVYLERNSRDFVERIRRINVNAEAIADVLRSSQKVKQVNYPKYSPSKANYDACRLPDGGYGGLLSATFHSVEDAAVFYDNLNTHKGPSLGTNFTLSSPFVLLAHYLELDWAAKYGCEVSLVRFSVGLEDPDQLIKVFRAALDAIPEKTS</sequence>
<feature type="region of interest" description="Disordered" evidence="12">
    <location>
        <begin position="180"/>
        <end position="236"/>
    </location>
</feature>
<dbReference type="GO" id="GO:0009086">
    <property type="term" value="P:methionine biosynthetic process"/>
    <property type="evidence" value="ECO:0007669"/>
    <property type="project" value="UniProtKB-KW"/>
</dbReference>
<protein>
    <recommendedName>
        <fullName evidence="10">cystathionine gamma-synthase</fullName>
        <ecNumber evidence="10">2.5.1.48</ecNumber>
    </recommendedName>
    <alternativeName>
        <fullName evidence="11">O-succinylhomoserine (thiol)-lyase</fullName>
    </alternativeName>
</protein>
<evidence type="ECO:0000256" key="10">
    <source>
        <dbReference type="ARBA" id="ARBA00066530"/>
    </source>
</evidence>
<evidence type="ECO:0000256" key="7">
    <source>
        <dbReference type="ARBA" id="ARBA00058439"/>
    </source>
</evidence>
<organism evidence="13 15">
    <name type="scientific">Cercospora beticola</name>
    <name type="common">Sugarbeet leaf spot fungus</name>
    <dbReference type="NCBI Taxonomy" id="122368"/>
    <lineage>
        <taxon>Eukaryota</taxon>
        <taxon>Fungi</taxon>
        <taxon>Dikarya</taxon>
        <taxon>Ascomycota</taxon>
        <taxon>Pezizomycotina</taxon>
        <taxon>Dothideomycetes</taxon>
        <taxon>Dothideomycetidae</taxon>
        <taxon>Mycosphaerellales</taxon>
        <taxon>Mycosphaerellaceae</taxon>
        <taxon>Cercospora</taxon>
    </lineage>
</organism>
<dbReference type="Gene3D" id="3.40.640.10">
    <property type="entry name" value="Type I PLP-dependent aspartate aminotransferase-like (Major domain)"/>
    <property type="match status" value="1"/>
</dbReference>
<keyword evidence="2" id="KW-0028">Amino-acid biosynthesis</keyword>
<dbReference type="InterPro" id="IPR000277">
    <property type="entry name" value="Cys/Met-Metab_PyrdxlP-dep_enz"/>
</dbReference>
<feature type="compositionally biased region" description="Polar residues" evidence="12">
    <location>
        <begin position="180"/>
        <end position="190"/>
    </location>
</feature>
<dbReference type="GO" id="GO:0019346">
    <property type="term" value="P:transsulfuration"/>
    <property type="evidence" value="ECO:0007669"/>
    <property type="project" value="InterPro"/>
</dbReference>
<keyword evidence="5" id="KW-0486">Methionine biosynthesis</keyword>
<dbReference type="EMBL" id="LKMD01000102">
    <property type="protein sequence ID" value="PIA98249.1"/>
    <property type="molecule type" value="Genomic_DNA"/>
</dbReference>
<evidence type="ECO:0000313" key="13">
    <source>
        <dbReference type="EMBL" id="PIA98249.1"/>
    </source>
</evidence>
<dbReference type="InterPro" id="IPR015424">
    <property type="entry name" value="PyrdxlP-dep_Trfase"/>
</dbReference>
<reference evidence="14 16" key="2">
    <citation type="submission" date="2023-09" db="EMBL/GenBank/DDBJ databases">
        <title>Complete-Gapless Cercospora beticola genome.</title>
        <authorList>
            <person name="Wyatt N.A."/>
            <person name="Spanner R.E."/>
            <person name="Bolton M.D."/>
        </authorList>
    </citation>
    <scope>NUCLEOTIDE SEQUENCE [LARGE SCALE GENOMIC DNA]</scope>
    <source>
        <strain evidence="14">Cb09-40</strain>
    </source>
</reference>
<keyword evidence="16" id="KW-1185">Reference proteome</keyword>
<evidence type="ECO:0000256" key="2">
    <source>
        <dbReference type="ARBA" id="ARBA00022605"/>
    </source>
</evidence>
<evidence type="ECO:0000256" key="8">
    <source>
        <dbReference type="ARBA" id="ARBA00060510"/>
    </source>
</evidence>
<evidence type="ECO:0000313" key="15">
    <source>
        <dbReference type="Proteomes" id="UP000230605"/>
    </source>
</evidence>
<evidence type="ECO:0000256" key="4">
    <source>
        <dbReference type="ARBA" id="ARBA00022898"/>
    </source>
</evidence>
<dbReference type="InterPro" id="IPR015421">
    <property type="entry name" value="PyrdxlP-dep_Trfase_major"/>
</dbReference>
<evidence type="ECO:0000256" key="6">
    <source>
        <dbReference type="ARBA" id="ARBA00051441"/>
    </source>
</evidence>
<dbReference type="Proteomes" id="UP001302367">
    <property type="component" value="Chromosome 2"/>
</dbReference>
<dbReference type="Proteomes" id="UP000230605">
    <property type="component" value="Chromosome 2"/>
</dbReference>
<proteinExistence type="inferred from homology"/>
<evidence type="ECO:0000256" key="9">
    <source>
        <dbReference type="ARBA" id="ARBA00061376"/>
    </source>
</evidence>
<accession>A0A2G5I0C6</accession>
<feature type="compositionally biased region" description="Polar residues" evidence="12">
    <location>
        <begin position="198"/>
        <end position="236"/>
    </location>
</feature>
<dbReference type="EMBL" id="CP134185">
    <property type="protein sequence ID" value="WPA98165.1"/>
    <property type="molecule type" value="Genomic_DNA"/>
</dbReference>
<dbReference type="AlphaFoldDB" id="A0A2G5I0C6"/>
<dbReference type="EC" id="2.5.1.48" evidence="10"/>
<dbReference type="Pfam" id="PF01053">
    <property type="entry name" value="Cys_Met_Meta_PP"/>
    <property type="match status" value="1"/>
</dbReference>
<comment type="catalytic activity">
    <reaction evidence="6">
        <text>O-succinyl-L-homoserine + L-cysteine = L,L-cystathionine + succinate + H(+)</text>
        <dbReference type="Rhea" id="RHEA:20397"/>
        <dbReference type="ChEBI" id="CHEBI:15378"/>
        <dbReference type="ChEBI" id="CHEBI:30031"/>
        <dbReference type="ChEBI" id="CHEBI:35235"/>
        <dbReference type="ChEBI" id="CHEBI:57661"/>
        <dbReference type="ChEBI" id="CHEBI:58161"/>
        <dbReference type="EC" id="2.5.1.48"/>
    </reaction>
</comment>
<dbReference type="FunFam" id="3.40.640.10:FF:000111">
    <property type="entry name" value="Cystathionine gamma-synthase"/>
    <property type="match status" value="1"/>
</dbReference>
<evidence type="ECO:0000256" key="3">
    <source>
        <dbReference type="ARBA" id="ARBA00022679"/>
    </source>
</evidence>
<keyword evidence="4" id="KW-0663">Pyridoxal phosphate</keyword>
<dbReference type="PANTHER" id="PTHR42699:SF1">
    <property type="entry name" value="CYSTATHIONINE GAMMA-SYNTHASE-RELATED"/>
    <property type="match status" value="1"/>
</dbReference>
<dbReference type="PANTHER" id="PTHR42699">
    <property type="match status" value="1"/>
</dbReference>
<dbReference type="Gene3D" id="3.90.1150.10">
    <property type="entry name" value="Aspartate Aminotransferase, domain 1"/>
    <property type="match status" value="1"/>
</dbReference>
<dbReference type="GO" id="GO:0030170">
    <property type="term" value="F:pyridoxal phosphate binding"/>
    <property type="evidence" value="ECO:0007669"/>
    <property type="project" value="InterPro"/>
</dbReference>
<evidence type="ECO:0000313" key="16">
    <source>
        <dbReference type="Proteomes" id="UP001302367"/>
    </source>
</evidence>
<comment type="function">
    <text evidence="7">Catalyzes the formation of L-cystathionine from O-succinyl-L-homoserine (OSHS) and L-cysteine, via a gamma-replacement reaction. In the absence of thiol, catalyzes gamma-elimination to form 2-oxobutanoate, succinate and ammonia.</text>
</comment>
<dbReference type="InterPro" id="IPR015422">
    <property type="entry name" value="PyrdxlP-dep_Trfase_small"/>
</dbReference>
<comment type="cofactor">
    <cofactor evidence="1">
        <name>pyridoxal 5'-phosphate</name>
        <dbReference type="ChEBI" id="CHEBI:597326"/>
    </cofactor>
</comment>
<reference evidence="13 15" key="1">
    <citation type="submission" date="2015-10" db="EMBL/GenBank/DDBJ databases">
        <title>The cercosporin biosynthetic gene cluster was horizontally transferred to several fungal lineages and shown to be expanded in Cercospora beticola based on microsynteny with recipient genomes.</title>
        <authorList>
            <person name="De Jonge R."/>
            <person name="Ebert M.K."/>
            <person name="Suttle J.C."/>
            <person name="Jurick Ii W.M."/>
            <person name="Secor G.A."/>
            <person name="Thomma B.P."/>
            <person name="Van De Peer Y."/>
            <person name="Bolton M.D."/>
        </authorList>
    </citation>
    <scope>NUCLEOTIDE SEQUENCE [LARGE SCALE GENOMIC DNA]</scope>
    <source>
        <strain evidence="13 15">09-40</strain>
    </source>
</reference>
<dbReference type="GO" id="GO:0003962">
    <property type="term" value="F:cystathionine gamma-synthase activity"/>
    <property type="evidence" value="ECO:0007669"/>
    <property type="project" value="UniProtKB-EC"/>
</dbReference>
<dbReference type="SUPFAM" id="SSF53383">
    <property type="entry name" value="PLP-dependent transferases"/>
    <property type="match status" value="1"/>
</dbReference>
<keyword evidence="3" id="KW-0808">Transferase</keyword>
<dbReference type="FunFam" id="3.90.1150.10:FF:000063">
    <property type="entry name" value="Probable cystathionine gamma-synthase"/>
    <property type="match status" value="1"/>
</dbReference>
<comment type="similarity">
    <text evidence="9">Belongs to the trans-sulfuration enzymes family. MET7 subfamily.</text>
</comment>
<evidence type="ECO:0000256" key="11">
    <source>
        <dbReference type="ARBA" id="ARBA00083849"/>
    </source>
</evidence>
<gene>
    <name evidence="13" type="ORF">CB0940_05601</name>
    <name evidence="14" type="ORF">RHO25_002776</name>
</gene>
<evidence type="ECO:0000256" key="1">
    <source>
        <dbReference type="ARBA" id="ARBA00001933"/>
    </source>
</evidence>